<dbReference type="KEGG" id="vg:15013186"/>
<proteinExistence type="predicted"/>
<dbReference type="RefSeq" id="YP_007676543.1">
    <property type="nucleotide sequence ID" value="NC_020868.1"/>
</dbReference>
<protein>
    <submittedName>
        <fullName evidence="1">Uncharacterized protein</fullName>
    </submittedName>
</protein>
<gene>
    <name evidence="1" type="ORF">VPMG_00053</name>
</gene>
<organism evidence="1 2">
    <name type="scientific">Vibrio phage VBP32</name>
    <dbReference type="NCBI Taxonomy" id="754072"/>
    <lineage>
        <taxon>Viruses</taxon>
        <taxon>Duplodnaviria</taxon>
        <taxon>Heunggongvirae</taxon>
        <taxon>Uroviricota</taxon>
        <taxon>Caudoviricetes</taxon>
        <taxon>Schitoviridae</taxon>
        <taxon>Fuhrmanvirinae</taxon>
        <taxon>Stoningtonvirus</taxon>
        <taxon>Stoningtonvirus VBP47</taxon>
    </lineage>
</organism>
<sequence length="52" mass="5933">MFDYIDSDNHSLSTVEIKYLNEMIREGIIDGDAIGGMTHNELVDEIIEYALK</sequence>
<accession>M4SLG2</accession>
<dbReference type="Proteomes" id="UP000201725">
    <property type="component" value="Segment"/>
</dbReference>
<dbReference type="GeneID" id="15013186"/>
<dbReference type="EMBL" id="HQ634196">
    <property type="protein sequence ID" value="AGH57192.1"/>
    <property type="molecule type" value="Genomic_DNA"/>
</dbReference>
<reference evidence="1 2" key="1">
    <citation type="submission" date="2010-11" db="EMBL/GenBank/DDBJ databases">
        <title>The Genome Sequence of Vibrio phage VBP32.</title>
        <authorList>
            <consortium name="The Broad Institute Genome Sequencing Platform"/>
            <person name="Henn M.R."/>
            <person name="Wharam S."/>
            <person name="Gilg I."/>
            <person name="Martinez Martinez J."/>
            <person name="Wilson W."/>
            <person name="Levin J."/>
            <person name="Malboeuf C."/>
            <person name="Casali M."/>
            <person name="Russ C."/>
            <person name="Lennon N."/>
            <person name="Chapman S.B."/>
            <person name="Erlich R."/>
            <person name="Young S.K."/>
            <person name="Yandava C."/>
            <person name="Zeng Q."/>
            <person name="Fitzgerald M.F."/>
            <person name="Alvarado L."/>
            <person name="Anderson S."/>
            <person name="Berlin A."/>
            <person name="Chen Z."/>
            <person name="Freedman E."/>
            <person name="Gellesch M."/>
            <person name="Goldberg J."/>
            <person name="Green L."/>
            <person name="Griggs A."/>
            <person name="Gujja S."/>
            <person name="Heilman E."/>
            <person name="Heiman D."/>
            <person name="Hollinger A."/>
            <person name="Howarth C."/>
            <person name="Larson L."/>
            <person name="Mehta T."/>
            <person name="Neiman D."/>
            <person name="Pearson M."/>
            <person name="Roberts A."/>
            <person name="Ryan E."/>
            <person name="Saif S."/>
            <person name="Shea T."/>
            <person name="Shenoy N."/>
            <person name="Sisk P."/>
            <person name="Stolte C."/>
            <person name="Sykes S."/>
            <person name="White J."/>
            <person name="Haas B."/>
            <person name="Nusbaum C."/>
            <person name="Birren B."/>
        </authorList>
    </citation>
    <scope>NUCLEOTIDE SEQUENCE [LARGE SCALE GENOMIC DNA]</scope>
    <source>
        <strain evidence="1 2">VBP32</strain>
    </source>
</reference>
<evidence type="ECO:0000313" key="1">
    <source>
        <dbReference type="EMBL" id="AGH57192.1"/>
    </source>
</evidence>
<evidence type="ECO:0000313" key="2">
    <source>
        <dbReference type="Proteomes" id="UP000201725"/>
    </source>
</evidence>
<name>M4SLG2_9CAUD</name>